<dbReference type="EMBL" id="JAGGKC010000025">
    <property type="protein sequence ID" value="MBP1920193.1"/>
    <property type="molecule type" value="Genomic_DNA"/>
</dbReference>
<feature type="domain" description="GmrSD restriction endonucleases C-terminal" evidence="2">
    <location>
        <begin position="459"/>
        <end position="589"/>
    </location>
</feature>
<accession>A0ABS4G6L0</accession>
<evidence type="ECO:0000259" key="2">
    <source>
        <dbReference type="Pfam" id="PF07510"/>
    </source>
</evidence>
<dbReference type="InterPro" id="IPR011089">
    <property type="entry name" value="GmrSD_C"/>
</dbReference>
<evidence type="ECO:0000313" key="3">
    <source>
        <dbReference type="EMBL" id="MBP1920193.1"/>
    </source>
</evidence>
<proteinExistence type="predicted"/>
<dbReference type="RefSeq" id="WP_209460373.1">
    <property type="nucleotide sequence ID" value="NZ_JAGGKC010000025.1"/>
</dbReference>
<organism evidence="3 4">
    <name type="scientific">Youngiibacter multivorans</name>
    <dbReference type="NCBI Taxonomy" id="937251"/>
    <lineage>
        <taxon>Bacteria</taxon>
        <taxon>Bacillati</taxon>
        <taxon>Bacillota</taxon>
        <taxon>Clostridia</taxon>
        <taxon>Eubacteriales</taxon>
        <taxon>Clostridiaceae</taxon>
        <taxon>Youngiibacter</taxon>
    </lineage>
</organism>
<dbReference type="PANTHER" id="PTHR35149">
    <property type="entry name" value="SLL5132 PROTEIN"/>
    <property type="match status" value="1"/>
</dbReference>
<evidence type="ECO:0000259" key="1">
    <source>
        <dbReference type="Pfam" id="PF03235"/>
    </source>
</evidence>
<keyword evidence="4" id="KW-1185">Reference proteome</keyword>
<dbReference type="Pfam" id="PF03235">
    <property type="entry name" value="GmrSD_N"/>
    <property type="match status" value="1"/>
</dbReference>
<comment type="caution">
    <text evidence="3">The sequence shown here is derived from an EMBL/GenBank/DDBJ whole genome shotgun (WGS) entry which is preliminary data.</text>
</comment>
<evidence type="ECO:0000313" key="4">
    <source>
        <dbReference type="Proteomes" id="UP001519271"/>
    </source>
</evidence>
<sequence>MKNDLKIIPVSHVFENINYLVPIYQRNFAWNETQIVQLIEDIDSSIDDSNKNYFLGNLIVNQKDNNIFEVIDGQQRLTTLYLLEKYLEIVFAKEALRFEAREKSNRTLSYVSDRSNHEIIEELSSPEILNGFQVIDNYFKNKNIDRNSFSEKLKRVFLIRVQVPQNIDLNHYFEIMNTRGEQLELHEIVKAKLLEVLESDHEKNVAALIWEKCSDMNSYVQMNFDVNTRRSIFTDDWSNLYQSITNFDSIKSKIFTANESIDKKTLIGILSENKLLNVSTTQFEDENERFESIISFPNFLLQVNAVLRKLGEEDASLDDKHFLSNLSWTWSTSEKAKDYLFHLLKCRVLFDQYVLKREFARDYKDMGKWSLQRLEKYRDNKKNSDKPKYVGTFGDEDNDNKKLRTLQSCLRITYTSPKTMHWISVIISTLLEDRAVEIIPMLESYCKKKIVDSDYTKAYGFGFERIVFTYLDYLIYRDGYSYNGNEIIPPLQDDWQFQFRSSIEHFHPQHPVEGEFWKPDDLNSFGNLALITVSGNSKFSNLPPAGKINSYPSIINQSLKLRIMEKMTRLGDGKWTVEKASKHKNDMFDILRN</sequence>
<feature type="domain" description="GmrSD restriction endonucleases N-terminal" evidence="1">
    <location>
        <begin position="11"/>
        <end position="194"/>
    </location>
</feature>
<protein>
    <submittedName>
        <fullName evidence="3">Uncharacterized protein with ParB-like and HNH nuclease domain</fullName>
    </submittedName>
</protein>
<dbReference type="Pfam" id="PF07510">
    <property type="entry name" value="GmrSD_C"/>
    <property type="match status" value="1"/>
</dbReference>
<gene>
    <name evidence="3" type="ORF">J2Z34_002691</name>
</gene>
<dbReference type="PANTHER" id="PTHR35149:SF1">
    <property type="entry name" value="DUF5655 DOMAIN-CONTAINING PROTEIN"/>
    <property type="match status" value="1"/>
</dbReference>
<dbReference type="Proteomes" id="UP001519271">
    <property type="component" value="Unassembled WGS sequence"/>
</dbReference>
<dbReference type="InterPro" id="IPR004919">
    <property type="entry name" value="GmrSD_N"/>
</dbReference>
<reference evidence="3 4" key="1">
    <citation type="submission" date="2021-03" db="EMBL/GenBank/DDBJ databases">
        <title>Genomic Encyclopedia of Type Strains, Phase IV (KMG-IV): sequencing the most valuable type-strain genomes for metagenomic binning, comparative biology and taxonomic classification.</title>
        <authorList>
            <person name="Goeker M."/>
        </authorList>
    </citation>
    <scope>NUCLEOTIDE SEQUENCE [LARGE SCALE GENOMIC DNA]</scope>
    <source>
        <strain evidence="3 4">DSM 6139</strain>
    </source>
</reference>
<name>A0ABS4G6L0_9CLOT</name>